<dbReference type="Gene3D" id="3.40.190.10">
    <property type="entry name" value="Periplasmic binding protein-like II"/>
    <property type="match status" value="2"/>
</dbReference>
<dbReference type="InterPro" id="IPR005119">
    <property type="entry name" value="LysR_subst-bd"/>
</dbReference>
<comment type="caution">
    <text evidence="6">The sequence shown here is derived from an EMBL/GenBank/DDBJ whole genome shotgun (WGS) entry which is preliminary data.</text>
</comment>
<dbReference type="InterPro" id="IPR037402">
    <property type="entry name" value="YidZ_PBP2"/>
</dbReference>
<feature type="domain" description="HTH lysR-type" evidence="5">
    <location>
        <begin position="27"/>
        <end position="84"/>
    </location>
</feature>
<dbReference type="Gene3D" id="1.10.10.10">
    <property type="entry name" value="Winged helix-like DNA-binding domain superfamily/Winged helix DNA-binding domain"/>
    <property type="match status" value="1"/>
</dbReference>
<evidence type="ECO:0000256" key="1">
    <source>
        <dbReference type="ARBA" id="ARBA00009437"/>
    </source>
</evidence>
<sequence>MLTMRHIDMIDAPRWRRSHMSEKLANVDLNVLVALDALLAERSVTRAAERLMIGQSAMSSTLARLRRLFDDPLLVRQGRILVPTPLAESLVVPVREALSIVESVLAVRTDFDPTTDQRSFTISASDYIGLVLLRPLLERLNEEAPNVRVNILPINPVGFTDALRRNEADLLILPRELLGTDVGYPYKALFTDRYLVAADRDHPDLGDAITVEQLSELPYLAYRAGAMIGLPENQLDQQQIPRNLQVTVQSFVVAPFLLRGTGLIMLIHEHLGRLLVEEAHLKLLDPPMPLVPLQEVMVWTSRHTADAGHRWLRTRLLELAGEVTASGA</sequence>
<dbReference type="Proteomes" id="UP000318693">
    <property type="component" value="Unassembled WGS sequence"/>
</dbReference>
<proteinExistence type="inferred from homology"/>
<evidence type="ECO:0000256" key="2">
    <source>
        <dbReference type="ARBA" id="ARBA00023015"/>
    </source>
</evidence>
<evidence type="ECO:0000313" key="7">
    <source>
        <dbReference type="Proteomes" id="UP000318693"/>
    </source>
</evidence>
<gene>
    <name evidence="6" type="ORF">FJ693_01355</name>
</gene>
<dbReference type="AlphaFoldDB" id="A0A552WXY9"/>
<reference evidence="6 7" key="1">
    <citation type="submission" date="2019-07" db="EMBL/GenBank/DDBJ databases">
        <title>Georgenia wutianyii sp. nov. and Georgenia *** sp. nov. isolated from plateau pika (Ochotona curzoniae) in the Qinghai-Tibet plateau of China.</title>
        <authorList>
            <person name="Tian Z."/>
        </authorList>
    </citation>
    <scope>NUCLEOTIDE SEQUENCE [LARGE SCALE GENOMIC DNA]</scope>
    <source>
        <strain evidence="6 7">Z446</strain>
    </source>
</reference>
<evidence type="ECO:0000256" key="3">
    <source>
        <dbReference type="ARBA" id="ARBA00023125"/>
    </source>
</evidence>
<dbReference type="CDD" id="cd08417">
    <property type="entry name" value="PBP2_Nitroaromatics_like"/>
    <property type="match status" value="1"/>
</dbReference>
<evidence type="ECO:0000259" key="5">
    <source>
        <dbReference type="PROSITE" id="PS50931"/>
    </source>
</evidence>
<dbReference type="SUPFAM" id="SSF53850">
    <property type="entry name" value="Periplasmic binding protein-like II"/>
    <property type="match status" value="1"/>
</dbReference>
<dbReference type="GO" id="GO:0003700">
    <property type="term" value="F:DNA-binding transcription factor activity"/>
    <property type="evidence" value="ECO:0007669"/>
    <property type="project" value="InterPro"/>
</dbReference>
<keyword evidence="3" id="KW-0238">DNA-binding</keyword>
<comment type="similarity">
    <text evidence="1">Belongs to the LysR transcriptional regulatory family.</text>
</comment>
<keyword evidence="4" id="KW-0804">Transcription</keyword>
<dbReference type="Pfam" id="PF03466">
    <property type="entry name" value="LysR_substrate"/>
    <property type="match status" value="1"/>
</dbReference>
<dbReference type="GO" id="GO:0003677">
    <property type="term" value="F:DNA binding"/>
    <property type="evidence" value="ECO:0007669"/>
    <property type="project" value="UniProtKB-KW"/>
</dbReference>
<dbReference type="InterPro" id="IPR036388">
    <property type="entry name" value="WH-like_DNA-bd_sf"/>
</dbReference>
<dbReference type="EMBL" id="VJXR01000002">
    <property type="protein sequence ID" value="TRW47469.1"/>
    <property type="molecule type" value="Genomic_DNA"/>
</dbReference>
<evidence type="ECO:0000313" key="6">
    <source>
        <dbReference type="EMBL" id="TRW47469.1"/>
    </source>
</evidence>
<accession>A0A552WXY9</accession>
<keyword evidence="7" id="KW-1185">Reference proteome</keyword>
<dbReference type="InterPro" id="IPR000847">
    <property type="entry name" value="LysR_HTH_N"/>
</dbReference>
<organism evidence="6 7">
    <name type="scientific">Georgenia yuyongxinii</name>
    <dbReference type="NCBI Taxonomy" id="2589797"/>
    <lineage>
        <taxon>Bacteria</taxon>
        <taxon>Bacillati</taxon>
        <taxon>Actinomycetota</taxon>
        <taxon>Actinomycetes</taxon>
        <taxon>Micrococcales</taxon>
        <taxon>Bogoriellaceae</taxon>
        <taxon>Georgenia</taxon>
    </lineage>
</organism>
<protein>
    <submittedName>
        <fullName evidence="6">LysR family transcriptional regulator</fullName>
    </submittedName>
</protein>
<evidence type="ECO:0000256" key="4">
    <source>
        <dbReference type="ARBA" id="ARBA00023163"/>
    </source>
</evidence>
<dbReference type="PANTHER" id="PTHR30118">
    <property type="entry name" value="HTH-TYPE TRANSCRIPTIONAL REGULATOR LEUO-RELATED"/>
    <property type="match status" value="1"/>
</dbReference>
<dbReference type="Pfam" id="PF00126">
    <property type="entry name" value="HTH_1"/>
    <property type="match status" value="1"/>
</dbReference>
<dbReference type="PANTHER" id="PTHR30118:SF15">
    <property type="entry name" value="TRANSCRIPTIONAL REGULATORY PROTEIN"/>
    <property type="match status" value="1"/>
</dbReference>
<dbReference type="InterPro" id="IPR036390">
    <property type="entry name" value="WH_DNA-bd_sf"/>
</dbReference>
<dbReference type="PROSITE" id="PS50931">
    <property type="entry name" value="HTH_LYSR"/>
    <property type="match status" value="1"/>
</dbReference>
<name>A0A552WXY9_9MICO</name>
<dbReference type="SUPFAM" id="SSF46785">
    <property type="entry name" value="Winged helix' DNA-binding domain"/>
    <property type="match status" value="1"/>
</dbReference>
<keyword evidence="2" id="KW-0805">Transcription regulation</keyword>
<dbReference type="InterPro" id="IPR050389">
    <property type="entry name" value="LysR-type_TF"/>
</dbReference>